<comment type="caution">
    <text evidence="1">The sequence shown here is derived from an EMBL/GenBank/DDBJ whole genome shotgun (WGS) entry which is preliminary data.</text>
</comment>
<dbReference type="AlphaFoldDB" id="X0TKW7"/>
<accession>X0TKW7</accession>
<reference evidence="1" key="1">
    <citation type="journal article" date="2014" name="Front. Microbiol.">
        <title>High frequency of phylogenetically diverse reductive dehalogenase-homologous genes in deep subseafloor sedimentary metagenomes.</title>
        <authorList>
            <person name="Kawai M."/>
            <person name="Futagami T."/>
            <person name="Toyoda A."/>
            <person name="Takaki Y."/>
            <person name="Nishi S."/>
            <person name="Hori S."/>
            <person name="Arai W."/>
            <person name="Tsubouchi T."/>
            <person name="Morono Y."/>
            <person name="Uchiyama I."/>
            <person name="Ito T."/>
            <person name="Fujiyama A."/>
            <person name="Inagaki F."/>
            <person name="Takami H."/>
        </authorList>
    </citation>
    <scope>NUCLEOTIDE SEQUENCE</scope>
    <source>
        <strain evidence="1">Expedition CK06-06</strain>
    </source>
</reference>
<feature type="non-terminal residue" evidence="1">
    <location>
        <position position="1"/>
    </location>
</feature>
<gene>
    <name evidence="1" type="ORF">S01H1_31091</name>
</gene>
<protein>
    <submittedName>
        <fullName evidence="1">Uncharacterized protein</fullName>
    </submittedName>
</protein>
<dbReference type="EMBL" id="BARS01019165">
    <property type="protein sequence ID" value="GAF87911.1"/>
    <property type="molecule type" value="Genomic_DNA"/>
</dbReference>
<sequence>AYDEERYLAGDREAMCRVIRGVDKPVLAIKLLAAGRNCDTQEHVREAFRYAYANIKPTDAVVVGLFPKYITQAALDLAYAEQACRDCPPGT</sequence>
<proteinExistence type="predicted"/>
<organism evidence="1">
    <name type="scientific">marine sediment metagenome</name>
    <dbReference type="NCBI Taxonomy" id="412755"/>
    <lineage>
        <taxon>unclassified sequences</taxon>
        <taxon>metagenomes</taxon>
        <taxon>ecological metagenomes</taxon>
    </lineage>
</organism>
<name>X0TKW7_9ZZZZ</name>
<evidence type="ECO:0000313" key="1">
    <source>
        <dbReference type="EMBL" id="GAF87911.1"/>
    </source>
</evidence>